<dbReference type="InterPro" id="IPR017961">
    <property type="entry name" value="DNA_pol_Y-fam_little_finger"/>
</dbReference>
<dbReference type="FunFam" id="3.40.1170.60:FF:000002">
    <property type="entry name" value="Polymerase (DNA directed) kappa"/>
    <property type="match status" value="1"/>
</dbReference>
<dbReference type="Gene3D" id="3.40.1170.60">
    <property type="match status" value="1"/>
</dbReference>
<keyword evidence="11" id="KW-0227">DNA damage</keyword>
<dbReference type="PANTHER" id="PTHR11076:SF33">
    <property type="entry name" value="DNA POLYMERASE KAPPA"/>
    <property type="match status" value="1"/>
</dbReference>
<dbReference type="Gene3D" id="3.30.1490.100">
    <property type="entry name" value="DNA polymerase, Y-family, little finger domain"/>
    <property type="match status" value="1"/>
</dbReference>
<dbReference type="SUPFAM" id="SSF56672">
    <property type="entry name" value="DNA/RNA polymerases"/>
    <property type="match status" value="1"/>
</dbReference>
<dbReference type="GO" id="GO:0042276">
    <property type="term" value="P:error-prone translesion synthesis"/>
    <property type="evidence" value="ECO:0007669"/>
    <property type="project" value="TreeGrafter"/>
</dbReference>
<reference evidence="21 22" key="1">
    <citation type="journal article" date="2019" name="Environ. Microbiol.">
        <title>At the nexus of three kingdoms: the genome of the mycorrhizal fungus Gigaspora margarita provides insights into plant, endobacterial and fungal interactions.</title>
        <authorList>
            <person name="Venice F."/>
            <person name="Ghignone S."/>
            <person name="Salvioli di Fossalunga A."/>
            <person name="Amselem J."/>
            <person name="Novero M."/>
            <person name="Xianan X."/>
            <person name="Sedzielewska Toro K."/>
            <person name="Morin E."/>
            <person name="Lipzen A."/>
            <person name="Grigoriev I.V."/>
            <person name="Henrissat B."/>
            <person name="Martin F.M."/>
            <person name="Bonfante P."/>
        </authorList>
    </citation>
    <scope>NUCLEOTIDE SEQUENCE [LARGE SCALE GENOMIC DNA]</scope>
    <source>
        <strain evidence="21 22">BEG34</strain>
    </source>
</reference>
<dbReference type="GO" id="GO:0003887">
    <property type="term" value="F:DNA-directed DNA polymerase activity"/>
    <property type="evidence" value="ECO:0007669"/>
    <property type="project" value="UniProtKB-KW"/>
</dbReference>
<dbReference type="FunFam" id="1.10.150.810:FF:000001">
    <property type="entry name" value="DNA polymerase kappa"/>
    <property type="match status" value="1"/>
</dbReference>
<evidence type="ECO:0000256" key="13">
    <source>
        <dbReference type="ARBA" id="ARBA00022833"/>
    </source>
</evidence>
<evidence type="ECO:0000256" key="18">
    <source>
        <dbReference type="ARBA" id="ARBA00023242"/>
    </source>
</evidence>
<keyword evidence="6" id="KW-0515">Mutator protein</keyword>
<dbReference type="InterPro" id="IPR001126">
    <property type="entry name" value="UmuC"/>
</dbReference>
<keyword evidence="15" id="KW-0239">DNA-directed DNA polymerase</keyword>
<evidence type="ECO:0000256" key="17">
    <source>
        <dbReference type="ARBA" id="ARBA00023204"/>
    </source>
</evidence>
<evidence type="ECO:0000313" key="22">
    <source>
        <dbReference type="Proteomes" id="UP000439903"/>
    </source>
</evidence>
<dbReference type="PANTHER" id="PTHR11076">
    <property type="entry name" value="DNA REPAIR POLYMERASE UMUC / TRANSFERASE FAMILY MEMBER"/>
    <property type="match status" value="1"/>
</dbReference>
<dbReference type="FunFam" id="3.30.70.270:FF:000014">
    <property type="entry name" value="DNA polymerase kappa subunit"/>
    <property type="match status" value="1"/>
</dbReference>
<dbReference type="InterPro" id="IPR043128">
    <property type="entry name" value="Rev_trsase/Diguanyl_cyclase"/>
</dbReference>
<evidence type="ECO:0000313" key="21">
    <source>
        <dbReference type="EMBL" id="KAF0493921.1"/>
    </source>
</evidence>
<dbReference type="Gene3D" id="1.10.150.20">
    <property type="entry name" value="5' to 3' exonuclease, C-terminal subdomain"/>
    <property type="match status" value="1"/>
</dbReference>
<evidence type="ECO:0000256" key="16">
    <source>
        <dbReference type="ARBA" id="ARBA00023125"/>
    </source>
</evidence>
<dbReference type="EC" id="2.7.7.7" evidence="4"/>
<protein>
    <recommendedName>
        <fullName evidence="5">DNA polymerase kappa</fullName>
        <ecNumber evidence="4">2.7.7.7</ecNumber>
    </recommendedName>
</protein>
<dbReference type="InterPro" id="IPR024728">
    <property type="entry name" value="PolY_HhH_motif"/>
</dbReference>
<dbReference type="InterPro" id="IPR050116">
    <property type="entry name" value="DNA_polymerase-Y"/>
</dbReference>
<dbReference type="GO" id="GO:0005634">
    <property type="term" value="C:nucleus"/>
    <property type="evidence" value="ECO:0007669"/>
    <property type="project" value="UniProtKB-SubCell"/>
</dbReference>
<feature type="domain" description="UmuC" evidence="20">
    <location>
        <begin position="143"/>
        <end position="323"/>
    </location>
</feature>
<keyword evidence="14" id="KW-0460">Magnesium</keyword>
<keyword evidence="7" id="KW-0808">Transferase</keyword>
<evidence type="ECO:0000256" key="12">
    <source>
        <dbReference type="ARBA" id="ARBA00022771"/>
    </source>
</evidence>
<dbReference type="CDD" id="cd03586">
    <property type="entry name" value="PolY_Pol_IV_kappa"/>
    <property type="match status" value="1"/>
</dbReference>
<comment type="subcellular location">
    <subcellularLocation>
        <location evidence="2">Nucleus</location>
    </subcellularLocation>
</comment>
<keyword evidence="16" id="KW-0238">DNA-binding</keyword>
<evidence type="ECO:0000256" key="3">
    <source>
        <dbReference type="ARBA" id="ARBA00010945"/>
    </source>
</evidence>
<dbReference type="GO" id="GO:0003684">
    <property type="term" value="F:damaged DNA binding"/>
    <property type="evidence" value="ECO:0007669"/>
    <property type="project" value="InterPro"/>
</dbReference>
<dbReference type="NCBIfam" id="NF002677">
    <property type="entry name" value="PRK02406.1"/>
    <property type="match status" value="1"/>
</dbReference>
<dbReference type="PROSITE" id="PS50173">
    <property type="entry name" value="UMUC"/>
    <property type="match status" value="1"/>
</dbReference>
<dbReference type="FunFam" id="3.30.1490.100:FF:000004">
    <property type="entry name" value="DNA polymerase IV"/>
    <property type="match status" value="1"/>
</dbReference>
<dbReference type="InterPro" id="IPR022880">
    <property type="entry name" value="DNApol_IV"/>
</dbReference>
<evidence type="ECO:0000256" key="8">
    <source>
        <dbReference type="ARBA" id="ARBA00022695"/>
    </source>
</evidence>
<evidence type="ECO:0000256" key="6">
    <source>
        <dbReference type="ARBA" id="ARBA00022457"/>
    </source>
</evidence>
<dbReference type="Pfam" id="PF00817">
    <property type="entry name" value="IMS"/>
    <property type="match status" value="1"/>
</dbReference>
<dbReference type="Gene3D" id="3.30.160.60">
    <property type="entry name" value="Classic Zinc Finger"/>
    <property type="match status" value="1"/>
</dbReference>
<dbReference type="FunFam" id="1.10.150.810:FF:000003">
    <property type="entry name" value="DNA polymerase kappa subunit"/>
    <property type="match status" value="1"/>
</dbReference>
<comment type="cofactor">
    <cofactor evidence="1">
        <name>Mg(2+)</name>
        <dbReference type="ChEBI" id="CHEBI:18420"/>
    </cofactor>
</comment>
<keyword evidence="18" id="KW-0539">Nucleus</keyword>
<keyword evidence="8" id="KW-0548">Nucleotidyltransferase</keyword>
<evidence type="ECO:0000256" key="7">
    <source>
        <dbReference type="ARBA" id="ARBA00022679"/>
    </source>
</evidence>
<evidence type="ECO:0000256" key="4">
    <source>
        <dbReference type="ARBA" id="ARBA00012417"/>
    </source>
</evidence>
<evidence type="ECO:0000256" key="5">
    <source>
        <dbReference type="ARBA" id="ARBA00016178"/>
    </source>
</evidence>
<dbReference type="Pfam" id="PF11798">
    <property type="entry name" value="IMS_HHH"/>
    <property type="match status" value="1"/>
</dbReference>
<keyword evidence="12" id="KW-0863">Zinc-finger</keyword>
<gene>
    <name evidence="21" type="ORF">F8M41_021306</name>
</gene>
<dbReference type="Gene3D" id="1.10.150.810">
    <property type="match status" value="1"/>
</dbReference>
<dbReference type="GO" id="GO:0006281">
    <property type="term" value="P:DNA repair"/>
    <property type="evidence" value="ECO:0007669"/>
    <property type="project" value="UniProtKB-KW"/>
</dbReference>
<keyword evidence="10" id="KW-0479">Metal-binding</keyword>
<dbReference type="GO" id="GO:0070987">
    <property type="term" value="P:error-free translesion synthesis"/>
    <property type="evidence" value="ECO:0007669"/>
    <property type="project" value="UniProtKB-ARBA"/>
</dbReference>
<dbReference type="GO" id="GO:0008270">
    <property type="term" value="F:zinc ion binding"/>
    <property type="evidence" value="ECO:0007669"/>
    <property type="project" value="UniProtKB-KW"/>
</dbReference>
<evidence type="ECO:0000256" key="11">
    <source>
        <dbReference type="ARBA" id="ARBA00022763"/>
    </source>
</evidence>
<evidence type="ECO:0000256" key="15">
    <source>
        <dbReference type="ARBA" id="ARBA00022932"/>
    </source>
</evidence>
<comment type="caution">
    <text evidence="21">The sequence shown here is derived from an EMBL/GenBank/DDBJ whole genome shotgun (WGS) entry which is preliminary data.</text>
</comment>
<dbReference type="InterPro" id="IPR043502">
    <property type="entry name" value="DNA/RNA_pol_sf"/>
</dbReference>
<name>A0A8H4AGZ4_GIGMA</name>
<evidence type="ECO:0000259" key="20">
    <source>
        <dbReference type="PROSITE" id="PS50173"/>
    </source>
</evidence>
<dbReference type="Pfam" id="PF11799">
    <property type="entry name" value="IMS_C"/>
    <property type="match status" value="1"/>
</dbReference>
<dbReference type="SMART" id="SM00734">
    <property type="entry name" value="ZnF_Rad18"/>
    <property type="match status" value="2"/>
</dbReference>
<dbReference type="SUPFAM" id="SSF100879">
    <property type="entry name" value="Lesion bypass DNA polymerase (Y-family), little finger domain"/>
    <property type="match status" value="1"/>
</dbReference>
<dbReference type="Proteomes" id="UP000439903">
    <property type="component" value="Unassembled WGS sequence"/>
</dbReference>
<organism evidence="21 22">
    <name type="scientific">Gigaspora margarita</name>
    <dbReference type="NCBI Taxonomy" id="4874"/>
    <lineage>
        <taxon>Eukaryota</taxon>
        <taxon>Fungi</taxon>
        <taxon>Fungi incertae sedis</taxon>
        <taxon>Mucoromycota</taxon>
        <taxon>Glomeromycotina</taxon>
        <taxon>Glomeromycetes</taxon>
        <taxon>Diversisporales</taxon>
        <taxon>Gigasporaceae</taxon>
        <taxon>Gigaspora</taxon>
    </lineage>
</organism>
<evidence type="ECO:0000256" key="1">
    <source>
        <dbReference type="ARBA" id="ARBA00001946"/>
    </source>
</evidence>
<dbReference type="AlphaFoldDB" id="A0A8H4AGZ4"/>
<dbReference type="InterPro" id="IPR036775">
    <property type="entry name" value="DNA_pol_Y-fam_lit_finger_sf"/>
</dbReference>
<accession>A0A8H4AGZ4</accession>
<evidence type="ECO:0000256" key="14">
    <source>
        <dbReference type="ARBA" id="ARBA00022842"/>
    </source>
</evidence>
<dbReference type="HAMAP" id="MF_01113">
    <property type="entry name" value="DNApol_IV"/>
    <property type="match status" value="1"/>
</dbReference>
<keyword evidence="17" id="KW-0234">DNA repair</keyword>
<dbReference type="Gene3D" id="3.30.70.270">
    <property type="match status" value="1"/>
</dbReference>
<dbReference type="InterPro" id="IPR006642">
    <property type="entry name" value="Rad18_UBZ4"/>
</dbReference>
<proteinExistence type="inferred from homology"/>
<evidence type="ECO:0000256" key="9">
    <source>
        <dbReference type="ARBA" id="ARBA00022705"/>
    </source>
</evidence>
<evidence type="ECO:0000256" key="2">
    <source>
        <dbReference type="ARBA" id="ARBA00004123"/>
    </source>
</evidence>
<dbReference type="OrthoDB" id="1747274at2759"/>
<keyword evidence="9" id="KW-0235">DNA replication</keyword>
<comment type="catalytic activity">
    <reaction evidence="19">
        <text>DNA(n) + a 2'-deoxyribonucleoside 5'-triphosphate = DNA(n+1) + diphosphate</text>
        <dbReference type="Rhea" id="RHEA:22508"/>
        <dbReference type="Rhea" id="RHEA-COMP:17339"/>
        <dbReference type="Rhea" id="RHEA-COMP:17340"/>
        <dbReference type="ChEBI" id="CHEBI:33019"/>
        <dbReference type="ChEBI" id="CHEBI:61560"/>
        <dbReference type="ChEBI" id="CHEBI:173112"/>
        <dbReference type="EC" id="2.7.7.7"/>
    </reaction>
</comment>
<evidence type="ECO:0000256" key="19">
    <source>
        <dbReference type="ARBA" id="ARBA00049244"/>
    </source>
</evidence>
<keyword evidence="13" id="KW-0862">Zinc</keyword>
<dbReference type="EMBL" id="WTPW01000619">
    <property type="protein sequence ID" value="KAF0493921.1"/>
    <property type="molecule type" value="Genomic_DNA"/>
</dbReference>
<dbReference type="GO" id="GO:0006260">
    <property type="term" value="P:DNA replication"/>
    <property type="evidence" value="ECO:0007669"/>
    <property type="project" value="UniProtKB-KW"/>
</dbReference>
<keyword evidence="22" id="KW-1185">Reference proteome</keyword>
<comment type="similarity">
    <text evidence="3">Belongs to the DNA polymerase type-Y family.</text>
</comment>
<sequence length="700" mass="80272">MENDILDSHGFLIGEELEGDDFHYVEEDQENENIGPSFVPYPSSTGSKNNDLIRNSRIGELASNKAGLQGIDKEKVKQIIYEASKNSAFYLNEEKKDEALSIKLKQMMIKYESLKKQNLSAINSKVDNLIQVAERERDLSHIIVHIDMDAFYASIEERDNPSLRNKPMAVGDNSMLTTSNYEARNYGVRSAMPGFIAKKLCPELIIVPCNFDKYRAVSKQIREIFSRYDPDYTPMSLDEAYLDITKYLETTDKSPDNVVEQIRREIHEETKLTASAGIAANKLLAKICSDLNKPNGQYRLQNNVDDIMNFVRPLSVRKIPGIGRVTERILNEMDIKTCGAILDNRVYIHQMFSSSSFNFFIRVALGIGSTIVKTDHKRKSKSISRTFSSLSRPDDLYEKLRELADHLAADLLKERIQGKTIAITFKLVNFKLITRERSVKKYIHTADDIYNIGKQILTDELPLNLRLLGIRLSNLISRDCENGLKMWFSQQQNQPQQPKISQPSLELLVKPKAESNGLKRWFSDAAQQNNRVKRQHITSSESSTNFPTNFEFTTEPSNLTKVTSEEYKWCPTPTIFRKYTCPSCNKLFLNVSNLHFNDHLDVCLKTTEMDEINDRNMDRLNLSVQDTIVMSEHNNDENAKDDIEIQPIVADWECPKCYKTFKNPTNLRINSHLDNCLKKSCAANDRTVKIGRIMMKRLKV</sequence>
<evidence type="ECO:0000256" key="10">
    <source>
        <dbReference type="ARBA" id="ARBA00022723"/>
    </source>
</evidence>